<dbReference type="InterPro" id="IPR013783">
    <property type="entry name" value="Ig-like_fold"/>
</dbReference>
<evidence type="ECO:0000313" key="7">
    <source>
        <dbReference type="Proteomes" id="UP000654395"/>
    </source>
</evidence>
<dbReference type="Proteomes" id="UP000654395">
    <property type="component" value="Unassembled WGS sequence"/>
</dbReference>
<dbReference type="AlphaFoldDB" id="A0A852KNB5"/>
<accession>A0A852KNB5</accession>
<feature type="chain" id="PRO_5032510084" evidence="4">
    <location>
        <begin position="24"/>
        <end position="131"/>
    </location>
</feature>
<dbReference type="InterPro" id="IPR036179">
    <property type="entry name" value="Ig-like_dom_sf"/>
</dbReference>
<evidence type="ECO:0000256" key="2">
    <source>
        <dbReference type="ARBA" id="ARBA00023130"/>
    </source>
</evidence>
<protein>
    <submittedName>
        <fullName evidence="6">HV335 protein</fullName>
    </submittedName>
</protein>
<dbReference type="Pfam" id="PF07686">
    <property type="entry name" value="V-set"/>
    <property type="match status" value="1"/>
</dbReference>
<sequence>MAAGPGPWLLALALAVGPAGVCAQLRLLEAGGGLRAPGDSVLLSCRGHGYRFELFGVRWYRHAPGRALQWVSYFNFSGREKKYRASVKGRATVSRENSRSRASLFLSTLHAQDSARYLCATHTGTGNSAQL</sequence>
<name>A0A852KNB5_UROIN</name>
<gene>
    <name evidence="6" type="ORF">UROIND_R00408</name>
</gene>
<comment type="caution">
    <text evidence="6">The sequence shown here is derived from an EMBL/GenBank/DDBJ whole genome shotgun (WGS) entry which is preliminary data.</text>
</comment>
<dbReference type="EMBL" id="WBNH01004895">
    <property type="protein sequence ID" value="NXX78809.1"/>
    <property type="molecule type" value="Genomic_DNA"/>
</dbReference>
<dbReference type="GO" id="GO:0005576">
    <property type="term" value="C:extracellular region"/>
    <property type="evidence" value="ECO:0007669"/>
    <property type="project" value="UniProtKB-ARBA"/>
</dbReference>
<evidence type="ECO:0000313" key="6">
    <source>
        <dbReference type="EMBL" id="NXX78809.1"/>
    </source>
</evidence>
<reference evidence="6" key="1">
    <citation type="submission" date="2020-02" db="EMBL/GenBank/DDBJ databases">
        <title>Bird 10,000 Genomes (B10K) Project - Family phase.</title>
        <authorList>
            <person name="Zhang G."/>
        </authorList>
    </citation>
    <scope>NUCLEOTIDE SEQUENCE</scope>
    <source>
        <strain evidence="6">B10K-DU-030-59</strain>
    </source>
</reference>
<dbReference type="InterPro" id="IPR013106">
    <property type="entry name" value="Ig_V-set"/>
</dbReference>
<feature type="domain" description="Ig-like" evidence="5">
    <location>
        <begin position="38"/>
        <end position="131"/>
    </location>
</feature>
<dbReference type="InterPro" id="IPR007110">
    <property type="entry name" value="Ig-like_dom"/>
</dbReference>
<dbReference type="GO" id="GO:0019814">
    <property type="term" value="C:immunoglobulin complex"/>
    <property type="evidence" value="ECO:0007669"/>
    <property type="project" value="UniProtKB-KW"/>
</dbReference>
<dbReference type="PANTHER" id="PTHR23266">
    <property type="entry name" value="IMMUNOGLOBULIN HEAVY CHAIN"/>
    <property type="match status" value="1"/>
</dbReference>
<evidence type="ECO:0000256" key="1">
    <source>
        <dbReference type="ARBA" id="ARBA00022859"/>
    </source>
</evidence>
<feature type="non-terminal residue" evidence="6">
    <location>
        <position position="131"/>
    </location>
</feature>
<evidence type="ECO:0000259" key="5">
    <source>
        <dbReference type="PROSITE" id="PS50835"/>
    </source>
</evidence>
<keyword evidence="2" id="KW-1064">Adaptive immunity</keyword>
<dbReference type="GO" id="GO:0002250">
    <property type="term" value="P:adaptive immune response"/>
    <property type="evidence" value="ECO:0007669"/>
    <property type="project" value="UniProtKB-KW"/>
</dbReference>
<evidence type="ECO:0000256" key="4">
    <source>
        <dbReference type="SAM" id="SignalP"/>
    </source>
</evidence>
<keyword evidence="1" id="KW-0391">Immunity</keyword>
<dbReference type="InterPro" id="IPR050199">
    <property type="entry name" value="IgHV"/>
</dbReference>
<dbReference type="SMART" id="SM00406">
    <property type="entry name" value="IGv"/>
    <property type="match status" value="1"/>
</dbReference>
<feature type="signal peptide" evidence="4">
    <location>
        <begin position="1"/>
        <end position="23"/>
    </location>
</feature>
<dbReference type="Gene3D" id="2.60.40.10">
    <property type="entry name" value="Immunoglobulins"/>
    <property type="match status" value="1"/>
</dbReference>
<keyword evidence="4" id="KW-0732">Signal</keyword>
<proteinExistence type="predicted"/>
<dbReference type="OrthoDB" id="9426090at2759"/>
<dbReference type="SUPFAM" id="SSF48726">
    <property type="entry name" value="Immunoglobulin"/>
    <property type="match status" value="1"/>
</dbReference>
<evidence type="ECO:0000256" key="3">
    <source>
        <dbReference type="ARBA" id="ARBA00043265"/>
    </source>
</evidence>
<organism evidence="6 7">
    <name type="scientific">Urocolius indicus</name>
    <name type="common">Red-faced mousebird</name>
    <name type="synonym">Colius indicus</name>
    <dbReference type="NCBI Taxonomy" id="458196"/>
    <lineage>
        <taxon>Eukaryota</taxon>
        <taxon>Metazoa</taxon>
        <taxon>Chordata</taxon>
        <taxon>Craniata</taxon>
        <taxon>Vertebrata</taxon>
        <taxon>Euteleostomi</taxon>
        <taxon>Archelosauria</taxon>
        <taxon>Archosauria</taxon>
        <taxon>Dinosauria</taxon>
        <taxon>Saurischia</taxon>
        <taxon>Theropoda</taxon>
        <taxon>Coelurosauria</taxon>
        <taxon>Aves</taxon>
        <taxon>Neognathae</taxon>
        <taxon>Neoaves</taxon>
        <taxon>Telluraves</taxon>
        <taxon>Coraciimorphae</taxon>
        <taxon>Coliiformes</taxon>
        <taxon>Coliidae</taxon>
        <taxon>Urocolius</taxon>
    </lineage>
</organism>
<dbReference type="PROSITE" id="PS50835">
    <property type="entry name" value="IG_LIKE"/>
    <property type="match status" value="1"/>
</dbReference>
<keyword evidence="7" id="KW-1185">Reference proteome</keyword>
<feature type="non-terminal residue" evidence="6">
    <location>
        <position position="1"/>
    </location>
</feature>
<keyword evidence="3" id="KW-1280">Immunoglobulin</keyword>